<gene>
    <name evidence="3" type="ORF">H0264_32635</name>
</gene>
<dbReference type="EMBL" id="CP059399">
    <property type="protein sequence ID" value="QLY29907.1"/>
    <property type="molecule type" value="Genomic_DNA"/>
</dbReference>
<dbReference type="AlphaFoldDB" id="A0A7D6ZGM6"/>
<evidence type="ECO:0000313" key="3">
    <source>
        <dbReference type="EMBL" id="QLY29907.1"/>
    </source>
</evidence>
<feature type="signal peptide" evidence="2">
    <location>
        <begin position="1"/>
        <end position="20"/>
    </location>
</feature>
<name>A0A7D6ZGM6_9NOCA</name>
<dbReference type="Gene3D" id="3.30.300.50">
    <property type="match status" value="1"/>
</dbReference>
<sequence length="473" mass="48258">MRISAAGLRVTVGASMLALAAGGGIATGAPGPQDIGLPDLLVEAVARDLRLDAGGYLARAELAQRLAEFESTARFAYPDVFAGVRMEEGRAVVALAEGVNRSHAGNAVAAQGFTAEDVSYSAAALIERRRAVERWVAAQPAQVAATIIGDSIDIAANTVVLRSTGEVKLPAELGPVRVEVIPPVLQRGVGTAAQEVISAGDPDGDMIGGNPIAIPFDENLEGRCSLAFNGTDGTGNTVALTAGHCAPDAHDPARTDATPVRVHDVRNGSSGPAFGEFTVVNNDLRDFAIIRIHADHAARFQNNRVSTVQPDAQSTSEPAGAGLPATGSQEATTDEQVSGSAPVQQAQPGTLTAAADSEPLLIDGVATPVVGAPVCKSGAMTGFTCGTITEIDQTYYSRKSDDPGDLERLEGFFGFSTCGIHGDSGGSVTTGTKALGIVSGSGNADVCDPQAGLTAQPIATVIAENQGLQIRTS</sequence>
<evidence type="ECO:0008006" key="5">
    <source>
        <dbReference type="Google" id="ProtNLM"/>
    </source>
</evidence>
<keyword evidence="4" id="KW-1185">Reference proteome</keyword>
<dbReference type="PROSITE" id="PS00135">
    <property type="entry name" value="TRYPSIN_SER"/>
    <property type="match status" value="1"/>
</dbReference>
<keyword evidence="2" id="KW-0732">Signal</keyword>
<dbReference type="InterPro" id="IPR033116">
    <property type="entry name" value="TRYPSIN_SER"/>
</dbReference>
<reference evidence="3 4" key="1">
    <citation type="submission" date="2020-07" db="EMBL/GenBank/DDBJ databases">
        <authorList>
            <person name="Zhuang K."/>
            <person name="Ran Y."/>
        </authorList>
    </citation>
    <scope>NUCLEOTIDE SEQUENCE [LARGE SCALE GENOMIC DNA]</scope>
    <source>
        <strain evidence="3 4">WCH-YHL-001</strain>
    </source>
</reference>
<dbReference type="KEGG" id="nhu:H0264_32635"/>
<dbReference type="Gene3D" id="2.40.10.10">
    <property type="entry name" value="Trypsin-like serine proteases"/>
    <property type="match status" value="2"/>
</dbReference>
<dbReference type="CDD" id="cd21112">
    <property type="entry name" value="alphaLP-like"/>
    <property type="match status" value="1"/>
</dbReference>
<accession>A0A7D6ZGM6</accession>
<evidence type="ECO:0000256" key="2">
    <source>
        <dbReference type="SAM" id="SignalP"/>
    </source>
</evidence>
<proteinExistence type="predicted"/>
<organism evidence="3 4">
    <name type="scientific">Nocardia huaxiensis</name>
    <dbReference type="NCBI Taxonomy" id="2755382"/>
    <lineage>
        <taxon>Bacteria</taxon>
        <taxon>Bacillati</taxon>
        <taxon>Actinomycetota</taxon>
        <taxon>Actinomycetes</taxon>
        <taxon>Mycobacteriales</taxon>
        <taxon>Nocardiaceae</taxon>
        <taxon>Nocardia</taxon>
    </lineage>
</organism>
<dbReference type="RefSeq" id="WP_181581109.1">
    <property type="nucleotide sequence ID" value="NZ_CP059399.1"/>
</dbReference>
<feature type="region of interest" description="Disordered" evidence="1">
    <location>
        <begin position="303"/>
        <end position="350"/>
    </location>
</feature>
<feature type="compositionally biased region" description="Polar residues" evidence="1">
    <location>
        <begin position="326"/>
        <end position="350"/>
    </location>
</feature>
<dbReference type="GO" id="GO:0004252">
    <property type="term" value="F:serine-type endopeptidase activity"/>
    <property type="evidence" value="ECO:0007669"/>
    <property type="project" value="InterPro"/>
</dbReference>
<dbReference type="Proteomes" id="UP000515512">
    <property type="component" value="Chromosome"/>
</dbReference>
<dbReference type="SUPFAM" id="SSF50494">
    <property type="entry name" value="Trypsin-like serine proteases"/>
    <property type="match status" value="1"/>
</dbReference>
<evidence type="ECO:0000313" key="4">
    <source>
        <dbReference type="Proteomes" id="UP000515512"/>
    </source>
</evidence>
<dbReference type="GO" id="GO:0006508">
    <property type="term" value="P:proteolysis"/>
    <property type="evidence" value="ECO:0007669"/>
    <property type="project" value="InterPro"/>
</dbReference>
<protein>
    <recommendedName>
        <fullName evidence="5">Trypsin</fullName>
    </recommendedName>
</protein>
<dbReference type="InterPro" id="IPR035070">
    <property type="entry name" value="Streptogrisin_prodomain"/>
</dbReference>
<evidence type="ECO:0000256" key="1">
    <source>
        <dbReference type="SAM" id="MobiDB-lite"/>
    </source>
</evidence>
<feature type="compositionally biased region" description="Polar residues" evidence="1">
    <location>
        <begin position="303"/>
        <end position="317"/>
    </location>
</feature>
<feature type="chain" id="PRO_5039678827" description="Trypsin" evidence="2">
    <location>
        <begin position="21"/>
        <end position="473"/>
    </location>
</feature>
<dbReference type="PROSITE" id="PS00134">
    <property type="entry name" value="TRYPSIN_HIS"/>
    <property type="match status" value="1"/>
</dbReference>
<dbReference type="InterPro" id="IPR009003">
    <property type="entry name" value="Peptidase_S1_PA"/>
</dbReference>
<dbReference type="InterPro" id="IPR018114">
    <property type="entry name" value="TRYPSIN_HIS"/>
</dbReference>
<dbReference type="InterPro" id="IPR043504">
    <property type="entry name" value="Peptidase_S1_PA_chymotrypsin"/>
</dbReference>